<evidence type="ECO:0000256" key="2">
    <source>
        <dbReference type="SAM" id="MobiDB-lite"/>
    </source>
</evidence>
<dbReference type="SUPFAM" id="SSF50978">
    <property type="entry name" value="WD40 repeat-like"/>
    <property type="match status" value="1"/>
</dbReference>
<sequence>MGHLVFPVVLWHSAPVHEVTSVCLAQNTKHAISGGKGGEAVLWSLDFEQQSSSHVSLTPKCVLAGHDAEVTAIASGLRLDLAEPLTAFVTASAEGTLRVWDIEDGCCLASSIRAVPFRPRIIREVQGSPFFIVVGDSTQAIVFDSLSLTPVLSLKREESRRRGLRRNEEDTFKINDLSISAMDATKADVALLYSDGKVGLFSLQLDGIKKAKLEALKEKVLGEDDSAVALSTSQDGRQIAILAEKSYTLVTKEGWASEKKAVSGLASDETLVGVAYSGVGVLALTTSKRRILRCTLSENGGVSHHDLPPPHRGTSGVHNQGGGGDFVLYTRNAIMVLVANHSQLSVYQWGDSNSEGGGNDDASVDYALLGHGDVTSQWKDAVREGRFSDHARVTASAAFCVERPLWVLGHEDGALELHAIPQGTRMSRCHVSAMNSAVTAITVVRQNVWDYANKGGFNSLSWSSCLILAGMADGSMAVCKLDISEAFDRIEVDLNTCFQLKVVQLLYPHTERVEKILPLQVYDGQGMAPLEIDAEPILVSIGADDSVVTYRRGAAVKSKGEVGDDSALLSSLRSNMKREGHGGRGGDSDGGERSDRTSDSIFDTSTFQRDDEEEEEEEEDE</sequence>
<dbReference type="InterPro" id="IPR036322">
    <property type="entry name" value="WD40_repeat_dom_sf"/>
</dbReference>
<dbReference type="InterPro" id="IPR015943">
    <property type="entry name" value="WD40/YVTN_repeat-like_dom_sf"/>
</dbReference>
<dbReference type="SMART" id="SM00320">
    <property type="entry name" value="WD40"/>
    <property type="match status" value="3"/>
</dbReference>
<dbReference type="PANTHER" id="PTHR44099">
    <property type="entry name" value="RABCONNECTIN-3B, ISOFORM A"/>
    <property type="match status" value="1"/>
</dbReference>
<proteinExistence type="predicted"/>
<feature type="region of interest" description="Disordered" evidence="2">
    <location>
        <begin position="571"/>
        <end position="621"/>
    </location>
</feature>
<name>A0A7S3GCR1_9EUKA</name>
<dbReference type="InterPro" id="IPR049916">
    <property type="entry name" value="WDR72-like"/>
</dbReference>
<evidence type="ECO:0000313" key="3">
    <source>
        <dbReference type="EMBL" id="CAE0262163.1"/>
    </source>
</evidence>
<feature type="compositionally biased region" description="Acidic residues" evidence="2">
    <location>
        <begin position="610"/>
        <end position="621"/>
    </location>
</feature>
<feature type="repeat" description="WD" evidence="1">
    <location>
        <begin position="88"/>
        <end position="110"/>
    </location>
</feature>
<dbReference type="Gene3D" id="2.130.10.10">
    <property type="entry name" value="YVTN repeat-like/Quinoprotein amine dehydrogenase"/>
    <property type="match status" value="1"/>
</dbReference>
<dbReference type="GO" id="GO:0005737">
    <property type="term" value="C:cytoplasm"/>
    <property type="evidence" value="ECO:0007669"/>
    <property type="project" value="TreeGrafter"/>
</dbReference>
<dbReference type="EMBL" id="HBIB01037443">
    <property type="protein sequence ID" value="CAE0262163.1"/>
    <property type="molecule type" value="Transcribed_RNA"/>
</dbReference>
<dbReference type="PROSITE" id="PS50082">
    <property type="entry name" value="WD_REPEATS_2"/>
    <property type="match status" value="1"/>
</dbReference>
<organism evidence="3">
    <name type="scientific">Palpitomonas bilix</name>
    <dbReference type="NCBI Taxonomy" id="652834"/>
    <lineage>
        <taxon>Eukaryota</taxon>
        <taxon>Eukaryota incertae sedis</taxon>
    </lineage>
</organism>
<reference evidence="3" key="1">
    <citation type="submission" date="2021-01" db="EMBL/GenBank/DDBJ databases">
        <authorList>
            <person name="Corre E."/>
            <person name="Pelletier E."/>
            <person name="Niang G."/>
            <person name="Scheremetjew M."/>
            <person name="Finn R."/>
            <person name="Kale V."/>
            <person name="Holt S."/>
            <person name="Cochrane G."/>
            <person name="Meng A."/>
            <person name="Brown T."/>
            <person name="Cohen L."/>
        </authorList>
    </citation>
    <scope>NUCLEOTIDE SEQUENCE</scope>
    <source>
        <strain evidence="3">NIES-2562</strain>
    </source>
</reference>
<dbReference type="PANTHER" id="PTHR44099:SF4">
    <property type="entry name" value="RABCONNECTIN-3B, ISOFORM A"/>
    <property type="match status" value="1"/>
</dbReference>
<protein>
    <submittedName>
        <fullName evidence="3">Uncharacterized protein</fullName>
    </submittedName>
</protein>
<dbReference type="InterPro" id="IPR001680">
    <property type="entry name" value="WD40_rpt"/>
</dbReference>
<dbReference type="Pfam" id="PF00400">
    <property type="entry name" value="WD40"/>
    <property type="match status" value="1"/>
</dbReference>
<evidence type="ECO:0000256" key="1">
    <source>
        <dbReference type="PROSITE-ProRule" id="PRU00221"/>
    </source>
</evidence>
<accession>A0A7S3GCR1</accession>
<feature type="compositionally biased region" description="Basic and acidic residues" evidence="2">
    <location>
        <begin position="576"/>
        <end position="598"/>
    </location>
</feature>
<gene>
    <name evidence="3" type="ORF">PBIL07802_LOCUS24458</name>
</gene>
<dbReference type="AlphaFoldDB" id="A0A7S3GCR1"/>
<keyword evidence="1" id="KW-0853">WD repeat</keyword>